<reference evidence="3" key="1">
    <citation type="submission" date="2018-05" db="EMBL/GenBank/DDBJ databases">
        <authorList>
            <person name="Lanie J.A."/>
            <person name="Ng W.-L."/>
            <person name="Kazmierczak K.M."/>
            <person name="Andrzejewski T.M."/>
            <person name="Davidsen T.M."/>
            <person name="Wayne K.J."/>
            <person name="Tettelin H."/>
            <person name="Glass J.I."/>
            <person name="Rusch D."/>
            <person name="Podicherti R."/>
            <person name="Tsui H.-C.T."/>
            <person name="Winkler M.E."/>
        </authorList>
    </citation>
    <scope>NUCLEOTIDE SEQUENCE</scope>
</reference>
<feature type="domain" description="Cobalamin-independent methionine synthase MetE C-terminal/archaeal" evidence="2">
    <location>
        <begin position="298"/>
        <end position="381"/>
    </location>
</feature>
<dbReference type="CDD" id="cd03311">
    <property type="entry name" value="CIMS_C_terminal_like"/>
    <property type="match status" value="1"/>
</dbReference>
<organism evidence="3">
    <name type="scientific">marine metagenome</name>
    <dbReference type="NCBI Taxonomy" id="408172"/>
    <lineage>
        <taxon>unclassified sequences</taxon>
        <taxon>metagenomes</taxon>
        <taxon>ecological metagenomes</taxon>
    </lineage>
</organism>
<dbReference type="Gene3D" id="3.20.20.210">
    <property type="match status" value="1"/>
</dbReference>
<dbReference type="GO" id="GO:0003871">
    <property type="term" value="F:5-methyltetrahydropteroyltriglutamate-homocysteine S-methyltransferase activity"/>
    <property type="evidence" value="ECO:0007669"/>
    <property type="project" value="InterPro"/>
</dbReference>
<dbReference type="SUPFAM" id="SSF51726">
    <property type="entry name" value="UROD/MetE-like"/>
    <property type="match status" value="1"/>
</dbReference>
<feature type="domain" description="Cobalamin-independent methionine synthase MetE C-terminal/archaeal" evidence="2">
    <location>
        <begin position="17"/>
        <end position="92"/>
    </location>
</feature>
<dbReference type="InterPro" id="IPR038071">
    <property type="entry name" value="UROD/MetE-like_sf"/>
</dbReference>
<evidence type="ECO:0000313" key="3">
    <source>
        <dbReference type="EMBL" id="SUZ78439.1"/>
    </source>
</evidence>
<dbReference type="PANTHER" id="PTHR43844">
    <property type="entry name" value="METHIONINE SYNTHASE"/>
    <property type="match status" value="1"/>
</dbReference>
<accession>A0A381QJ47</accession>
<dbReference type="PANTHER" id="PTHR43844:SF2">
    <property type="entry name" value="SYNTHASE, VITAMIN-B12 INDEPENDENT, PUTATIVE (AFU_ORTHOLOGUE AFUA_3G12060)-RELATED"/>
    <property type="match status" value="1"/>
</dbReference>
<dbReference type="GO" id="GO:0008270">
    <property type="term" value="F:zinc ion binding"/>
    <property type="evidence" value="ECO:0007669"/>
    <property type="project" value="InterPro"/>
</dbReference>
<feature type="compositionally biased region" description="Polar residues" evidence="1">
    <location>
        <begin position="15"/>
        <end position="24"/>
    </location>
</feature>
<dbReference type="AlphaFoldDB" id="A0A381QJ47"/>
<dbReference type="InterPro" id="IPR002629">
    <property type="entry name" value="Met_Synth_C/arc"/>
</dbReference>
<name>A0A381QJ47_9ZZZZ</name>
<protein>
    <recommendedName>
        <fullName evidence="2">Cobalamin-independent methionine synthase MetE C-terminal/archaeal domain-containing protein</fullName>
    </recommendedName>
</protein>
<sequence>MAEERAFTMKRSESRILTTHTGSLPRSPELQELLRSRLDPKDGEAEEFLTGVEDGVADVVAKQAAIGIDVINDGEQGRIQYATYVKDRLTGFDGEQVLRARPRLDLLDFPEFAAQSGVSSSATIPWPACTGPIEWKDKDAVQRDIRRLQAATSGVRSEEVFMTAASPGVIANFLHNEHYPSDEAYLYALAEVMKDEYKAIVESGLLLQIDCPDLAMTRVTEFSHLSQKEFIKVVEMHVEVLQYALAGLAPDRMRLHLCWGNTEGPHHYDVPLREIINIVLKTPPLAISFEGANPRHAHEWKVWQGVKLPEGKVIVPGVLDTTTNFIEHPELIAERIARYAGVVGKENMMVGSDCGFGTSAWGRRVESRIAWAKLESMVEGARLASQQLW</sequence>
<gene>
    <name evidence="3" type="ORF">METZ01_LOCUS31293</name>
</gene>
<dbReference type="GO" id="GO:0009086">
    <property type="term" value="P:methionine biosynthetic process"/>
    <property type="evidence" value="ECO:0007669"/>
    <property type="project" value="InterPro"/>
</dbReference>
<evidence type="ECO:0000256" key="1">
    <source>
        <dbReference type="SAM" id="MobiDB-lite"/>
    </source>
</evidence>
<dbReference type="Pfam" id="PF01717">
    <property type="entry name" value="Meth_synt_2"/>
    <property type="match status" value="2"/>
</dbReference>
<feature type="compositionally biased region" description="Basic and acidic residues" evidence="1">
    <location>
        <begin position="1"/>
        <end position="14"/>
    </location>
</feature>
<evidence type="ECO:0000259" key="2">
    <source>
        <dbReference type="Pfam" id="PF01717"/>
    </source>
</evidence>
<proteinExistence type="predicted"/>
<dbReference type="EMBL" id="UINC01001354">
    <property type="protein sequence ID" value="SUZ78439.1"/>
    <property type="molecule type" value="Genomic_DNA"/>
</dbReference>
<feature type="region of interest" description="Disordered" evidence="1">
    <location>
        <begin position="1"/>
        <end position="24"/>
    </location>
</feature>